<name>A0ABQ1Q0M2_9GAMM</name>
<feature type="region of interest" description="Disordered" evidence="1">
    <location>
        <begin position="27"/>
        <end position="93"/>
    </location>
</feature>
<gene>
    <name evidence="3" type="ORF">GCM10007418_30230</name>
</gene>
<keyword evidence="2" id="KW-0732">Signal</keyword>
<dbReference type="RefSeq" id="WP_150278894.1">
    <property type="nucleotide sequence ID" value="NZ_BMFF01000007.1"/>
</dbReference>
<feature type="compositionally biased region" description="Acidic residues" evidence="1">
    <location>
        <begin position="84"/>
        <end position="93"/>
    </location>
</feature>
<feature type="compositionally biased region" description="Basic and acidic residues" evidence="1">
    <location>
        <begin position="51"/>
        <end position="60"/>
    </location>
</feature>
<feature type="chain" id="PRO_5046809955" description="Secreted protein" evidence="2">
    <location>
        <begin position="25"/>
        <end position="93"/>
    </location>
</feature>
<evidence type="ECO:0008006" key="5">
    <source>
        <dbReference type="Google" id="ProtNLM"/>
    </source>
</evidence>
<evidence type="ECO:0000313" key="4">
    <source>
        <dbReference type="Proteomes" id="UP000638188"/>
    </source>
</evidence>
<evidence type="ECO:0000313" key="3">
    <source>
        <dbReference type="EMBL" id="GGD09082.1"/>
    </source>
</evidence>
<evidence type="ECO:0000256" key="2">
    <source>
        <dbReference type="SAM" id="SignalP"/>
    </source>
</evidence>
<comment type="caution">
    <text evidence="3">The sequence shown here is derived from an EMBL/GenBank/DDBJ whole genome shotgun (WGS) entry which is preliminary data.</text>
</comment>
<dbReference type="EMBL" id="BMFF01000007">
    <property type="protein sequence ID" value="GGD09082.1"/>
    <property type="molecule type" value="Genomic_DNA"/>
</dbReference>
<feature type="signal peptide" evidence="2">
    <location>
        <begin position="1"/>
        <end position="24"/>
    </location>
</feature>
<organism evidence="3 4">
    <name type="scientific">Halopseudomonas salina</name>
    <dbReference type="NCBI Taxonomy" id="1323744"/>
    <lineage>
        <taxon>Bacteria</taxon>
        <taxon>Pseudomonadati</taxon>
        <taxon>Pseudomonadota</taxon>
        <taxon>Gammaproteobacteria</taxon>
        <taxon>Pseudomonadales</taxon>
        <taxon>Pseudomonadaceae</taxon>
        <taxon>Halopseudomonas</taxon>
    </lineage>
</organism>
<proteinExistence type="predicted"/>
<accession>A0ABQ1Q0M2</accession>
<sequence length="93" mass="9604">MVNMKMLTAVAAIATLGIAAPVAAEETTPATTIHEESPRAGTDVGVSSDSDAVKSNRGEADANEDMPGADDAVHSSAYKKTYPEEPEVGELDE</sequence>
<keyword evidence="4" id="KW-1185">Reference proteome</keyword>
<reference evidence="4" key="1">
    <citation type="journal article" date="2019" name="Int. J. Syst. Evol. Microbiol.">
        <title>The Global Catalogue of Microorganisms (GCM) 10K type strain sequencing project: providing services to taxonomists for standard genome sequencing and annotation.</title>
        <authorList>
            <consortium name="The Broad Institute Genomics Platform"/>
            <consortium name="The Broad Institute Genome Sequencing Center for Infectious Disease"/>
            <person name="Wu L."/>
            <person name="Ma J."/>
        </authorList>
    </citation>
    <scope>NUCLEOTIDE SEQUENCE [LARGE SCALE GENOMIC DNA]</scope>
    <source>
        <strain evidence="4">CGMCC 1.12482</strain>
    </source>
</reference>
<protein>
    <recommendedName>
        <fullName evidence="5">Secreted protein</fullName>
    </recommendedName>
</protein>
<evidence type="ECO:0000256" key="1">
    <source>
        <dbReference type="SAM" id="MobiDB-lite"/>
    </source>
</evidence>
<dbReference type="Proteomes" id="UP000638188">
    <property type="component" value="Unassembled WGS sequence"/>
</dbReference>